<keyword evidence="1" id="KW-0472">Membrane</keyword>
<comment type="caution">
    <text evidence="2">The sequence shown here is derived from an EMBL/GenBank/DDBJ whole genome shotgun (WGS) entry which is preliminary data.</text>
</comment>
<organism evidence="2 3">
    <name type="scientific">Tachysurus vachellii</name>
    <name type="common">Darkbarbel catfish</name>
    <name type="synonym">Pelteobagrus vachellii</name>
    <dbReference type="NCBI Taxonomy" id="175792"/>
    <lineage>
        <taxon>Eukaryota</taxon>
        <taxon>Metazoa</taxon>
        <taxon>Chordata</taxon>
        <taxon>Craniata</taxon>
        <taxon>Vertebrata</taxon>
        <taxon>Euteleostomi</taxon>
        <taxon>Actinopterygii</taxon>
        <taxon>Neopterygii</taxon>
        <taxon>Teleostei</taxon>
        <taxon>Ostariophysi</taxon>
        <taxon>Siluriformes</taxon>
        <taxon>Bagridae</taxon>
        <taxon>Tachysurus</taxon>
    </lineage>
</organism>
<evidence type="ECO:0000313" key="3">
    <source>
        <dbReference type="Proteomes" id="UP001187315"/>
    </source>
</evidence>
<keyword evidence="1" id="KW-0812">Transmembrane</keyword>
<keyword evidence="3" id="KW-1185">Reference proteome</keyword>
<evidence type="ECO:0000313" key="2">
    <source>
        <dbReference type="EMBL" id="KAK2841163.1"/>
    </source>
</evidence>
<dbReference type="Proteomes" id="UP001187315">
    <property type="component" value="Unassembled WGS sequence"/>
</dbReference>
<dbReference type="EMBL" id="JAVHJS010000012">
    <property type="protein sequence ID" value="KAK2841163.1"/>
    <property type="molecule type" value="Genomic_DNA"/>
</dbReference>
<protein>
    <submittedName>
        <fullName evidence="2">Uncharacterized protein</fullName>
    </submittedName>
</protein>
<gene>
    <name evidence="2" type="ORF">Q7C36_012742</name>
</gene>
<dbReference type="AlphaFoldDB" id="A0AA88MN89"/>
<keyword evidence="1" id="KW-1133">Transmembrane helix</keyword>
<feature type="transmembrane region" description="Helical" evidence="1">
    <location>
        <begin position="36"/>
        <end position="55"/>
    </location>
</feature>
<reference evidence="2" key="1">
    <citation type="submission" date="2023-08" db="EMBL/GenBank/DDBJ databases">
        <title>Pelteobagrus vachellii genome.</title>
        <authorList>
            <person name="Liu H."/>
        </authorList>
    </citation>
    <scope>NUCLEOTIDE SEQUENCE</scope>
    <source>
        <strain evidence="2">PRFRI_2022a</strain>
        <tissue evidence="2">Muscle</tissue>
    </source>
</reference>
<name>A0AA88MN89_TACVA</name>
<evidence type="ECO:0000256" key="1">
    <source>
        <dbReference type="SAM" id="Phobius"/>
    </source>
</evidence>
<proteinExistence type="predicted"/>
<accession>A0AA88MN89</accession>
<sequence length="98" mass="11051">MLHCSFKLEKSHTTEHTEVVNGSLTSQKNAFVMSGWVIPTEAAGLSISSWLIWLLRVERMDCFNLSDHWASVCCTRIQNDRFCDDIGFDSAAKEPISV</sequence>